<gene>
    <name evidence="2" type="ORF">D7044_13575</name>
</gene>
<evidence type="ECO:0000313" key="2">
    <source>
        <dbReference type="EMBL" id="RKN32287.1"/>
    </source>
</evidence>
<dbReference type="Proteomes" id="UP000275865">
    <property type="component" value="Unassembled WGS sequence"/>
</dbReference>
<dbReference type="Pfam" id="PF12697">
    <property type="entry name" value="Abhydrolase_6"/>
    <property type="match status" value="1"/>
</dbReference>
<keyword evidence="2" id="KW-0378">Hydrolase</keyword>
<accession>A0A3A9YII9</accession>
<proteinExistence type="predicted"/>
<dbReference type="GO" id="GO:0016787">
    <property type="term" value="F:hydrolase activity"/>
    <property type="evidence" value="ECO:0007669"/>
    <property type="project" value="UniProtKB-KW"/>
</dbReference>
<dbReference type="PANTHER" id="PTHR37017:SF11">
    <property type="entry name" value="ESTERASE_LIPASE_THIOESTERASE DOMAIN-CONTAINING PROTEIN"/>
    <property type="match status" value="1"/>
</dbReference>
<dbReference type="InterPro" id="IPR029058">
    <property type="entry name" value="AB_hydrolase_fold"/>
</dbReference>
<sequence length="237" mass="25648">MSNSTFLLVHGGHHGEWVWAPLQNAMTERGLASRTVTLPSAVTDVDKGEPYPGMYDDAKVIRDAIAQIRGDVIVVAHSYAGVPVTEAVSRDSNVVHVVYVAAYMLDVGESMFGTHGVPSPESLSGLRPAANPDLNLPLAFYDGDPDNPDTARAIARLVPQSVRADFETVTRAGWRQVPNSYVIPTHDLSLTGTVAEQLAERADRVFRVPGNHAPFWSNVTEFADLLVKIDGLVHAAR</sequence>
<evidence type="ECO:0000259" key="1">
    <source>
        <dbReference type="Pfam" id="PF12697"/>
    </source>
</evidence>
<organism evidence="2 3">
    <name type="scientific">Micromonospora musae</name>
    <dbReference type="NCBI Taxonomy" id="1894970"/>
    <lineage>
        <taxon>Bacteria</taxon>
        <taxon>Bacillati</taxon>
        <taxon>Actinomycetota</taxon>
        <taxon>Actinomycetes</taxon>
        <taxon>Micromonosporales</taxon>
        <taxon>Micromonosporaceae</taxon>
        <taxon>Micromonospora</taxon>
    </lineage>
</organism>
<dbReference type="Gene3D" id="3.40.50.1820">
    <property type="entry name" value="alpha/beta hydrolase"/>
    <property type="match status" value="1"/>
</dbReference>
<dbReference type="SUPFAM" id="SSF53474">
    <property type="entry name" value="alpha/beta-Hydrolases"/>
    <property type="match status" value="1"/>
</dbReference>
<dbReference type="AlphaFoldDB" id="A0A3A9YII9"/>
<dbReference type="InterPro" id="IPR052897">
    <property type="entry name" value="Sec-Metab_Biosynth_Hydrolase"/>
</dbReference>
<protein>
    <submittedName>
        <fullName evidence="2">Alpha/beta hydrolase</fullName>
    </submittedName>
</protein>
<dbReference type="InterPro" id="IPR000073">
    <property type="entry name" value="AB_hydrolase_1"/>
</dbReference>
<dbReference type="PANTHER" id="PTHR37017">
    <property type="entry name" value="AB HYDROLASE-1 DOMAIN-CONTAINING PROTEIN-RELATED"/>
    <property type="match status" value="1"/>
</dbReference>
<dbReference type="EMBL" id="RAZT01000006">
    <property type="protein sequence ID" value="RKN32287.1"/>
    <property type="molecule type" value="Genomic_DNA"/>
</dbReference>
<name>A0A3A9YII9_9ACTN</name>
<evidence type="ECO:0000313" key="3">
    <source>
        <dbReference type="Proteomes" id="UP000275865"/>
    </source>
</evidence>
<reference evidence="2 3" key="1">
    <citation type="submission" date="2018-09" db="EMBL/GenBank/DDBJ databases">
        <title>Micromonospora sp. nov. MS1-9, isolated from a root of Musa sp.</title>
        <authorList>
            <person name="Kuncharoen N."/>
            <person name="Kudo T."/>
            <person name="Ohkuma M."/>
            <person name="Yuki M."/>
            <person name="Tanasupawat S."/>
        </authorList>
    </citation>
    <scope>NUCLEOTIDE SEQUENCE [LARGE SCALE GENOMIC DNA]</scope>
    <source>
        <strain evidence="2 3">MS1-9</strain>
    </source>
</reference>
<feature type="domain" description="AB hydrolase-1" evidence="1">
    <location>
        <begin position="6"/>
        <end position="224"/>
    </location>
</feature>
<dbReference type="RefSeq" id="WP_120689077.1">
    <property type="nucleotide sequence ID" value="NZ_RAZT01000006.1"/>
</dbReference>
<comment type="caution">
    <text evidence="2">The sequence shown here is derived from an EMBL/GenBank/DDBJ whole genome shotgun (WGS) entry which is preliminary data.</text>
</comment>